<keyword evidence="3" id="KW-1185">Reference proteome</keyword>
<evidence type="ECO:0000256" key="1">
    <source>
        <dbReference type="SAM" id="MobiDB-lite"/>
    </source>
</evidence>
<protein>
    <submittedName>
        <fullName evidence="2">Uncharacterized protein</fullName>
    </submittedName>
</protein>
<feature type="region of interest" description="Disordered" evidence="1">
    <location>
        <begin position="48"/>
        <end position="82"/>
    </location>
</feature>
<evidence type="ECO:0000313" key="3">
    <source>
        <dbReference type="Proteomes" id="UP000645555"/>
    </source>
</evidence>
<feature type="region of interest" description="Disordered" evidence="1">
    <location>
        <begin position="1"/>
        <end position="35"/>
    </location>
</feature>
<accession>A0A918KFA6</accession>
<feature type="region of interest" description="Disordered" evidence="1">
    <location>
        <begin position="103"/>
        <end position="134"/>
    </location>
</feature>
<gene>
    <name evidence="2" type="ORF">GCM10010515_30620</name>
</gene>
<dbReference type="Proteomes" id="UP000645555">
    <property type="component" value="Unassembled WGS sequence"/>
</dbReference>
<dbReference type="EMBL" id="BMWD01000009">
    <property type="protein sequence ID" value="GGX60701.1"/>
    <property type="molecule type" value="Genomic_DNA"/>
</dbReference>
<comment type="caution">
    <text evidence="2">The sequence shown here is derived from an EMBL/GenBank/DDBJ whole genome shotgun (WGS) entry which is preliminary data.</text>
</comment>
<reference evidence="2" key="1">
    <citation type="journal article" date="2014" name="Int. J. Syst. Evol. Microbiol.">
        <title>Complete genome sequence of Corynebacterium casei LMG S-19264T (=DSM 44701T), isolated from a smear-ripened cheese.</title>
        <authorList>
            <consortium name="US DOE Joint Genome Institute (JGI-PGF)"/>
            <person name="Walter F."/>
            <person name="Albersmeier A."/>
            <person name="Kalinowski J."/>
            <person name="Ruckert C."/>
        </authorList>
    </citation>
    <scope>NUCLEOTIDE SEQUENCE</scope>
    <source>
        <strain evidence="2">JCM 4956</strain>
    </source>
</reference>
<evidence type="ECO:0000313" key="2">
    <source>
        <dbReference type="EMBL" id="GGX60701.1"/>
    </source>
</evidence>
<organism evidence="2 3">
    <name type="scientific">Streptomyces fructofermentans</name>
    <dbReference type="NCBI Taxonomy" id="152141"/>
    <lineage>
        <taxon>Bacteria</taxon>
        <taxon>Bacillati</taxon>
        <taxon>Actinomycetota</taxon>
        <taxon>Actinomycetes</taxon>
        <taxon>Kitasatosporales</taxon>
        <taxon>Streptomycetaceae</taxon>
        <taxon>Streptomyces</taxon>
    </lineage>
</organism>
<dbReference type="InterPro" id="IPR057195">
    <property type="entry name" value="DUF7873"/>
</dbReference>
<name>A0A918KFA6_9ACTN</name>
<dbReference type="Pfam" id="PF25283">
    <property type="entry name" value="DUF7873"/>
    <property type="match status" value="1"/>
</dbReference>
<dbReference type="AlphaFoldDB" id="A0A918KFA6"/>
<reference evidence="2" key="2">
    <citation type="submission" date="2020-09" db="EMBL/GenBank/DDBJ databases">
        <authorList>
            <person name="Sun Q."/>
            <person name="Ohkuma M."/>
        </authorList>
    </citation>
    <scope>NUCLEOTIDE SEQUENCE</scope>
    <source>
        <strain evidence="2">JCM 4956</strain>
    </source>
</reference>
<feature type="compositionally biased region" description="Low complexity" evidence="1">
    <location>
        <begin position="120"/>
        <end position="134"/>
    </location>
</feature>
<sequence length="401" mass="42622">MERGRSASGDATGVPGRSPGSSASEQTGGCGEVPAEAAFRIGHAGVRRDGTREAAGGGVRLTAADGSRGDWPPPSGAGCSDRNGGALLIPAYGAAGYELRAAESTTGRRSLAVDSGGGPVLRRPAPRPAGGRPVTPGCGRCRRIMLCGARVAAVKVGDVAKLNQIIAVEKGIKSKSHQDLTAAHHGLQKPALLAGISRTYQPKDEEGEQLPPESTRVQVQAEDVLRETAATLTRLFDVTATKDWANCTARADVKVDGQVLVADVPVSYLLFLEKQLTDLNTFVRKLPVLDASESWVQDPSTDAWKTEPVRTLRTKKVPRNHVKAEATDKHPAQVEVYYEDIPVGYWTTVKFSGALPARRVNELLGRVEKVQQAVKFAREEANGADVTDKRVGDAVFGYLFG</sequence>
<proteinExistence type="predicted"/>